<dbReference type="GO" id="GO:0005509">
    <property type="term" value="F:calcium ion binding"/>
    <property type="evidence" value="ECO:0007669"/>
    <property type="project" value="InterPro"/>
</dbReference>
<dbReference type="Proteomes" id="UP000507245">
    <property type="component" value="Unassembled WGS sequence"/>
</dbReference>
<name>A0A6J5WB01_PRUAR</name>
<proteinExistence type="predicted"/>
<dbReference type="GO" id="GO:0009651">
    <property type="term" value="P:response to salt stress"/>
    <property type="evidence" value="ECO:0007669"/>
    <property type="project" value="TreeGrafter"/>
</dbReference>
<keyword evidence="5" id="KW-0111">Calcium/phospholipid-binding</keyword>
<dbReference type="GO" id="GO:0005737">
    <property type="term" value="C:cytoplasm"/>
    <property type="evidence" value="ECO:0007669"/>
    <property type="project" value="TreeGrafter"/>
</dbReference>
<protein>
    <recommendedName>
        <fullName evidence="8">Annexin</fullName>
    </recommendedName>
</protein>
<gene>
    <name evidence="6" type="ORF">ORAREDHAP_LOCUS11695</name>
</gene>
<dbReference type="FunFam" id="1.10.220.10:FF:000014">
    <property type="entry name" value="annexin D4"/>
    <property type="match status" value="1"/>
</dbReference>
<dbReference type="OrthoDB" id="37886at2759"/>
<dbReference type="AlphaFoldDB" id="A0A6J5WB01"/>
<reference evidence="7" key="1">
    <citation type="journal article" date="2020" name="Genome Biol.">
        <title>Gamete binning: chromosome-level and haplotype-resolved genome assembly enabled by high-throughput single-cell sequencing of gamete genomes.</title>
        <authorList>
            <person name="Campoy J.A."/>
            <person name="Sun H."/>
            <person name="Goel M."/>
            <person name="Jiao W.-B."/>
            <person name="Folz-Donahue K."/>
            <person name="Wang N."/>
            <person name="Rubio M."/>
            <person name="Liu C."/>
            <person name="Kukat C."/>
            <person name="Ruiz D."/>
            <person name="Huettel B."/>
            <person name="Schneeberger K."/>
        </authorList>
    </citation>
    <scope>NUCLEOTIDE SEQUENCE [LARGE SCALE GENOMIC DNA]</scope>
    <source>
        <strain evidence="7">cv. Rojo Pasion</strain>
    </source>
</reference>
<dbReference type="InterPro" id="IPR037104">
    <property type="entry name" value="Annexin_sf"/>
</dbReference>
<keyword evidence="7" id="KW-1185">Reference proteome</keyword>
<dbReference type="GO" id="GO:0009409">
    <property type="term" value="P:response to cold"/>
    <property type="evidence" value="ECO:0007669"/>
    <property type="project" value="TreeGrafter"/>
</dbReference>
<dbReference type="PANTHER" id="PTHR10502:SF196">
    <property type="entry name" value="ANNEXIN D4"/>
    <property type="match status" value="1"/>
</dbReference>
<dbReference type="InterPro" id="IPR018502">
    <property type="entry name" value="Annexin_repeat"/>
</dbReference>
<organism evidence="6 7">
    <name type="scientific">Prunus armeniaca</name>
    <name type="common">Apricot</name>
    <name type="synonym">Armeniaca vulgaris</name>
    <dbReference type="NCBI Taxonomy" id="36596"/>
    <lineage>
        <taxon>Eukaryota</taxon>
        <taxon>Viridiplantae</taxon>
        <taxon>Streptophyta</taxon>
        <taxon>Embryophyta</taxon>
        <taxon>Tracheophyta</taxon>
        <taxon>Spermatophyta</taxon>
        <taxon>Magnoliopsida</taxon>
        <taxon>eudicotyledons</taxon>
        <taxon>Gunneridae</taxon>
        <taxon>Pentapetalae</taxon>
        <taxon>rosids</taxon>
        <taxon>fabids</taxon>
        <taxon>Rosales</taxon>
        <taxon>Rosaceae</taxon>
        <taxon>Amygdaloideae</taxon>
        <taxon>Amygdaleae</taxon>
        <taxon>Prunus</taxon>
    </lineage>
</organism>
<accession>A0A6J5WB01</accession>
<evidence type="ECO:0000313" key="7">
    <source>
        <dbReference type="Proteomes" id="UP000507245"/>
    </source>
</evidence>
<evidence type="ECO:0000256" key="3">
    <source>
        <dbReference type="ARBA" id="ARBA00022837"/>
    </source>
</evidence>
<dbReference type="GO" id="GO:0005886">
    <property type="term" value="C:plasma membrane"/>
    <property type="evidence" value="ECO:0007669"/>
    <property type="project" value="TreeGrafter"/>
</dbReference>
<keyword evidence="1" id="KW-0479">Metal-binding</keyword>
<keyword evidence="4" id="KW-0041">Annexin</keyword>
<evidence type="ECO:0000256" key="1">
    <source>
        <dbReference type="ARBA" id="ARBA00022723"/>
    </source>
</evidence>
<evidence type="ECO:0000256" key="4">
    <source>
        <dbReference type="ARBA" id="ARBA00023216"/>
    </source>
</evidence>
<keyword evidence="3" id="KW-0106">Calcium</keyword>
<keyword evidence="2" id="KW-0677">Repeat</keyword>
<evidence type="ECO:0008006" key="8">
    <source>
        <dbReference type="Google" id="ProtNLM"/>
    </source>
</evidence>
<dbReference type="GO" id="GO:0009408">
    <property type="term" value="P:response to heat"/>
    <property type="evidence" value="ECO:0007669"/>
    <property type="project" value="TreeGrafter"/>
</dbReference>
<dbReference type="FunFam" id="1.10.220.10:FF:000006">
    <property type="entry name" value="Annexin"/>
    <property type="match status" value="1"/>
</dbReference>
<dbReference type="SMART" id="SM00335">
    <property type="entry name" value="ANX"/>
    <property type="match status" value="3"/>
</dbReference>
<dbReference type="Gene3D" id="1.10.220.10">
    <property type="entry name" value="Annexin"/>
    <property type="match status" value="4"/>
</dbReference>
<dbReference type="PANTHER" id="PTHR10502">
    <property type="entry name" value="ANNEXIN"/>
    <property type="match status" value="1"/>
</dbReference>
<dbReference type="GO" id="GO:0005544">
    <property type="term" value="F:calcium-dependent phospholipid binding"/>
    <property type="evidence" value="ECO:0007669"/>
    <property type="project" value="UniProtKB-KW"/>
</dbReference>
<dbReference type="EMBL" id="CAEKKB010000002">
    <property type="protein sequence ID" value="CAB4298850.1"/>
    <property type="molecule type" value="Genomic_DNA"/>
</dbReference>
<dbReference type="PROSITE" id="PS51897">
    <property type="entry name" value="ANNEXIN_2"/>
    <property type="match status" value="2"/>
</dbReference>
<dbReference type="Pfam" id="PF00191">
    <property type="entry name" value="Annexin"/>
    <property type="match status" value="3"/>
</dbReference>
<dbReference type="GO" id="GO:0001786">
    <property type="term" value="F:phosphatidylserine binding"/>
    <property type="evidence" value="ECO:0007669"/>
    <property type="project" value="TreeGrafter"/>
</dbReference>
<evidence type="ECO:0000256" key="5">
    <source>
        <dbReference type="ARBA" id="ARBA00023302"/>
    </source>
</evidence>
<evidence type="ECO:0000256" key="2">
    <source>
        <dbReference type="ARBA" id="ARBA00022737"/>
    </source>
</evidence>
<dbReference type="FunFam" id="1.10.220.10:FF:000021">
    <property type="entry name" value="annexin D4"/>
    <property type="match status" value="1"/>
</dbReference>
<evidence type="ECO:0000313" key="6">
    <source>
        <dbReference type="EMBL" id="CAB4298850.1"/>
    </source>
</evidence>
<dbReference type="SUPFAM" id="SSF47874">
    <property type="entry name" value="Annexin"/>
    <property type="match status" value="1"/>
</dbReference>
<dbReference type="GO" id="GO:0009414">
    <property type="term" value="P:response to water deprivation"/>
    <property type="evidence" value="ECO:0007669"/>
    <property type="project" value="TreeGrafter"/>
</dbReference>
<sequence length="322" mass="36854">MALTDEFQALNKAFSGVGIDENSLISILGKWHPEERKSFRKGTPHFFKQDEHHFERWDDLHVKHLKHEFMESDEALYDFCQNAVVLWTMHSWERDARLVKEALKKGPQTYSVLVEIACTRSAEELLGARKAYHSLFDHSIEEDVAYHIDGPEGKLLVALVSAYRYEGPKVKDDTAKSEAKTLAHAIKNADKRNPIEDDEVIRILSTRSKPHLKEIYKHYQEISGHNIDEDLDDALRLKETVQCLCTPHAYFSQVLEVSLRNGVDKNIKKGLTRVIVTRADADMKEIKEEYQNLYGVSLTEKIEATANGNYKDFLLTLAARGG</sequence>